<sequence length="231" mass="26650">MPILYSVVTRGPTVLARYAECVGNFTEVTEQIIPKIQLENHKLTYLHGNYLIHYICENRVIYLCITDDRFDRSRAFMFLQDIHQRFIATYGLTVATAIAYAMNTEFSRTLAQQMRTYNDGLQQDALSRVNGDIDELKDIMVKNIENITHRGERLELLVNQTENLRNNSVTFRQTSRNLARTMFWRNVRMYFLVAAIVLFVIYVIVSMACGGLLWKGCINSSPKRPPPNAAL</sequence>
<evidence type="ECO:0000256" key="10">
    <source>
        <dbReference type="ARBA" id="ARBA00037845"/>
    </source>
</evidence>
<keyword evidence="7 16" id="KW-0472">Membrane</keyword>
<evidence type="ECO:0000256" key="12">
    <source>
        <dbReference type="ARBA" id="ARBA00037875"/>
    </source>
</evidence>
<keyword evidence="6 16" id="KW-1133">Transmembrane helix</keyword>
<dbReference type="PANTHER" id="PTHR21136">
    <property type="entry name" value="SNARE PROTEINS"/>
    <property type="match status" value="1"/>
</dbReference>
<feature type="transmembrane region" description="Helical" evidence="16">
    <location>
        <begin position="190"/>
        <end position="214"/>
    </location>
</feature>
<evidence type="ECO:0000256" key="5">
    <source>
        <dbReference type="ARBA" id="ARBA00022927"/>
    </source>
</evidence>
<evidence type="ECO:0000313" key="19">
    <source>
        <dbReference type="EnsemblMetazoa" id="AFAF020060-PA"/>
    </source>
</evidence>
<dbReference type="Gene3D" id="1.20.5.110">
    <property type="match status" value="1"/>
</dbReference>
<evidence type="ECO:0000256" key="15">
    <source>
        <dbReference type="PROSITE-ProRule" id="PRU00290"/>
    </source>
</evidence>
<dbReference type="GO" id="GO:0031902">
    <property type="term" value="C:late endosome membrane"/>
    <property type="evidence" value="ECO:0007669"/>
    <property type="project" value="UniProtKB-SubCell"/>
</dbReference>
<dbReference type="FunFam" id="1.20.5.110:FF:000004">
    <property type="entry name" value="Vesicle-associated membrane protein 7"/>
    <property type="match status" value="1"/>
</dbReference>
<dbReference type="GO" id="GO:0005789">
    <property type="term" value="C:endoplasmic reticulum membrane"/>
    <property type="evidence" value="ECO:0007669"/>
    <property type="project" value="UniProtKB-SubCell"/>
</dbReference>
<dbReference type="GO" id="GO:0030670">
    <property type="term" value="C:phagocytic vesicle membrane"/>
    <property type="evidence" value="ECO:0007669"/>
    <property type="project" value="UniProtKB-SubCell"/>
</dbReference>
<dbReference type="Gene3D" id="3.30.450.50">
    <property type="entry name" value="Longin domain"/>
    <property type="match status" value="1"/>
</dbReference>
<dbReference type="PROSITE" id="PS50859">
    <property type="entry name" value="LONGIN"/>
    <property type="match status" value="1"/>
</dbReference>
<dbReference type="InterPro" id="IPR042855">
    <property type="entry name" value="V_SNARE_CC"/>
</dbReference>
<evidence type="ECO:0000256" key="3">
    <source>
        <dbReference type="ARBA" id="ARBA00022448"/>
    </source>
</evidence>
<dbReference type="GO" id="GO:0005765">
    <property type="term" value="C:lysosomal membrane"/>
    <property type="evidence" value="ECO:0007669"/>
    <property type="project" value="UniProtKB-SubCell"/>
</dbReference>
<dbReference type="GO" id="GO:0015031">
    <property type="term" value="P:protein transport"/>
    <property type="evidence" value="ECO:0007669"/>
    <property type="project" value="UniProtKB-KW"/>
</dbReference>
<evidence type="ECO:0000256" key="6">
    <source>
        <dbReference type="ARBA" id="ARBA00022989"/>
    </source>
</evidence>
<keyword evidence="20" id="KW-1185">Reference proteome</keyword>
<comment type="subcellular location">
    <subcellularLocation>
        <location evidence="12">Cytoplasmic vesicle</location>
        <location evidence="12">Phagosome membrane</location>
        <topology evidence="12">Single-pass type IV membrane protein</topology>
    </subcellularLocation>
    <subcellularLocation>
        <location evidence="9">Cytoplasmic vesicle</location>
        <location evidence="9">Secretory vesicle membrane</location>
        <topology evidence="9">Single-pass type IV membrane protein</topology>
    </subcellularLocation>
    <subcellularLocation>
        <location evidence="1">Endoplasmic reticulum membrane</location>
        <topology evidence="1">Single-pass type IV membrane protein</topology>
    </subcellularLocation>
    <subcellularLocation>
        <location evidence="8">Golgi apparatus</location>
        <location evidence="8">trans-Golgi network membrane</location>
        <topology evidence="8">Single-pass type IV membrane protein</topology>
    </subcellularLocation>
    <subcellularLocation>
        <location evidence="10">Late endosome membrane</location>
        <topology evidence="10">Single-pass type IV membrane protein</topology>
    </subcellularLocation>
    <subcellularLocation>
        <location evidence="11">Lysosome membrane</location>
        <topology evidence="11">Single-pass type IV membrane protein</topology>
    </subcellularLocation>
</comment>
<dbReference type="PANTHER" id="PTHR21136:SF179">
    <property type="entry name" value="VESICLE ASSOCIATED MEMBRANE PROTEIN 7-RELATED"/>
    <property type="match status" value="1"/>
</dbReference>
<evidence type="ECO:0000259" key="17">
    <source>
        <dbReference type="PROSITE" id="PS50859"/>
    </source>
</evidence>
<reference evidence="20" key="1">
    <citation type="submission" date="2014-01" db="EMBL/GenBank/DDBJ databases">
        <title>The Genome Sequence of Anopheles farauti FAR1 (V2).</title>
        <authorList>
            <consortium name="The Broad Institute Genomics Platform"/>
            <person name="Neafsey D.E."/>
            <person name="Besansky N."/>
            <person name="Howell P."/>
            <person name="Walton C."/>
            <person name="Young S.K."/>
            <person name="Zeng Q."/>
            <person name="Gargeya S."/>
            <person name="Fitzgerald M."/>
            <person name="Haas B."/>
            <person name="Abouelleil A."/>
            <person name="Allen A.W."/>
            <person name="Alvarado L."/>
            <person name="Arachchi H.M."/>
            <person name="Berlin A.M."/>
            <person name="Chapman S.B."/>
            <person name="Gainer-Dewar J."/>
            <person name="Goldberg J."/>
            <person name="Griggs A."/>
            <person name="Gujja S."/>
            <person name="Hansen M."/>
            <person name="Howarth C."/>
            <person name="Imamovic A."/>
            <person name="Ireland A."/>
            <person name="Larimer J."/>
            <person name="McCowan C."/>
            <person name="Murphy C."/>
            <person name="Pearson M."/>
            <person name="Poon T.W."/>
            <person name="Priest M."/>
            <person name="Roberts A."/>
            <person name="Saif S."/>
            <person name="Shea T."/>
            <person name="Sisk P."/>
            <person name="Sykes S."/>
            <person name="Wortman J."/>
            <person name="Nusbaum C."/>
            <person name="Birren B."/>
        </authorList>
    </citation>
    <scope>NUCLEOTIDE SEQUENCE [LARGE SCALE GENOMIC DNA]</scope>
    <source>
        <strain evidence="20">FAR1</strain>
    </source>
</reference>
<evidence type="ECO:0000259" key="18">
    <source>
        <dbReference type="PROSITE" id="PS50892"/>
    </source>
</evidence>
<dbReference type="PRINTS" id="PR00219">
    <property type="entry name" value="SYNAPTOBREVN"/>
</dbReference>
<keyword evidence="15" id="KW-0175">Coiled coil</keyword>
<evidence type="ECO:0000256" key="13">
    <source>
        <dbReference type="ARBA" id="ARBA00039269"/>
    </source>
</evidence>
<dbReference type="PROSITE" id="PS50892">
    <property type="entry name" value="V_SNARE"/>
    <property type="match status" value="1"/>
</dbReference>
<dbReference type="SMART" id="SM01270">
    <property type="entry name" value="Longin"/>
    <property type="match status" value="1"/>
</dbReference>
<proteinExistence type="inferred from homology"/>
<dbReference type="Pfam" id="PF13774">
    <property type="entry name" value="Longin"/>
    <property type="match status" value="1"/>
</dbReference>
<organism evidence="19 20">
    <name type="scientific">Anopheles farauti</name>
    <dbReference type="NCBI Taxonomy" id="69004"/>
    <lineage>
        <taxon>Eukaryota</taxon>
        <taxon>Metazoa</taxon>
        <taxon>Ecdysozoa</taxon>
        <taxon>Arthropoda</taxon>
        <taxon>Hexapoda</taxon>
        <taxon>Insecta</taxon>
        <taxon>Pterygota</taxon>
        <taxon>Neoptera</taxon>
        <taxon>Endopterygota</taxon>
        <taxon>Diptera</taxon>
        <taxon>Nematocera</taxon>
        <taxon>Culicoidea</taxon>
        <taxon>Culicidae</taxon>
        <taxon>Anophelinae</taxon>
        <taxon>Anopheles</taxon>
    </lineage>
</organism>
<dbReference type="GO" id="GO:0000149">
    <property type="term" value="F:SNARE binding"/>
    <property type="evidence" value="ECO:0007669"/>
    <property type="project" value="TreeGrafter"/>
</dbReference>
<evidence type="ECO:0000256" key="11">
    <source>
        <dbReference type="ARBA" id="ARBA00037863"/>
    </source>
</evidence>
<keyword evidence="4 16" id="KW-0812">Transmembrane</keyword>
<dbReference type="FunFam" id="3.30.450.50:FF:000015">
    <property type="entry name" value="Synaptobrevin 2 isoform 1"/>
    <property type="match status" value="1"/>
</dbReference>
<dbReference type="GO" id="GO:0006906">
    <property type="term" value="P:vesicle fusion"/>
    <property type="evidence" value="ECO:0007669"/>
    <property type="project" value="TreeGrafter"/>
</dbReference>
<dbReference type="InterPro" id="IPR010908">
    <property type="entry name" value="Longin_dom"/>
</dbReference>
<keyword evidence="5" id="KW-0653">Protein transport</keyword>
<dbReference type="GO" id="GO:0031201">
    <property type="term" value="C:SNARE complex"/>
    <property type="evidence" value="ECO:0007669"/>
    <property type="project" value="TreeGrafter"/>
</dbReference>
<dbReference type="GO" id="GO:0006887">
    <property type="term" value="P:exocytosis"/>
    <property type="evidence" value="ECO:0007669"/>
    <property type="project" value="TreeGrafter"/>
</dbReference>
<evidence type="ECO:0000256" key="8">
    <source>
        <dbReference type="ARBA" id="ARBA00037801"/>
    </source>
</evidence>
<evidence type="ECO:0000256" key="2">
    <source>
        <dbReference type="ARBA" id="ARBA00008025"/>
    </source>
</evidence>
<evidence type="ECO:0000313" key="20">
    <source>
        <dbReference type="Proteomes" id="UP000075886"/>
    </source>
</evidence>
<dbReference type="InterPro" id="IPR011012">
    <property type="entry name" value="Longin-like_dom_sf"/>
</dbReference>
<evidence type="ECO:0000256" key="9">
    <source>
        <dbReference type="ARBA" id="ARBA00037803"/>
    </source>
</evidence>
<keyword evidence="3" id="KW-0813">Transport</keyword>
<dbReference type="CDD" id="cd15871">
    <property type="entry name" value="R-SNARE_VAMP7"/>
    <property type="match status" value="1"/>
</dbReference>
<dbReference type="EMBL" id="AXCN02001343">
    <property type="status" value="NOT_ANNOTATED_CDS"/>
    <property type="molecule type" value="Genomic_DNA"/>
</dbReference>
<evidence type="ECO:0000256" key="7">
    <source>
        <dbReference type="ARBA" id="ARBA00023136"/>
    </source>
</evidence>
<dbReference type="VEuPathDB" id="VectorBase:AFAF020060"/>
<dbReference type="InterPro" id="IPR001388">
    <property type="entry name" value="Synaptobrevin-like"/>
</dbReference>
<evidence type="ECO:0000256" key="14">
    <source>
        <dbReference type="ARBA" id="ARBA00042194"/>
    </source>
</evidence>
<accession>A0A182QZM5</accession>
<dbReference type="SUPFAM" id="SSF64356">
    <property type="entry name" value="SNARE-like"/>
    <property type="match status" value="1"/>
</dbReference>
<dbReference type="GO" id="GO:0030658">
    <property type="term" value="C:transport vesicle membrane"/>
    <property type="evidence" value="ECO:0007669"/>
    <property type="project" value="UniProtKB-SubCell"/>
</dbReference>
<feature type="domain" description="V-SNARE coiled-coil homology" evidence="18">
    <location>
        <begin position="125"/>
        <end position="185"/>
    </location>
</feature>
<dbReference type="InterPro" id="IPR051097">
    <property type="entry name" value="Synaptobrevin-like_transport"/>
</dbReference>
<reference evidence="19" key="2">
    <citation type="submission" date="2020-05" db="UniProtKB">
        <authorList>
            <consortium name="EnsemblMetazoa"/>
        </authorList>
    </citation>
    <scope>IDENTIFICATION</scope>
    <source>
        <strain evidence="19">FAR1</strain>
    </source>
</reference>
<dbReference type="EnsemblMetazoa" id="AFAF020060-RA">
    <property type="protein sequence ID" value="AFAF020060-PA"/>
    <property type="gene ID" value="AFAF020060"/>
</dbReference>
<dbReference type="STRING" id="69004.A0A182QZM5"/>
<dbReference type="Proteomes" id="UP000075886">
    <property type="component" value="Unassembled WGS sequence"/>
</dbReference>
<dbReference type="GO" id="GO:0005484">
    <property type="term" value="F:SNAP receptor activity"/>
    <property type="evidence" value="ECO:0007669"/>
    <property type="project" value="TreeGrafter"/>
</dbReference>
<feature type="domain" description="Longin" evidence="17">
    <location>
        <begin position="7"/>
        <end position="110"/>
    </location>
</feature>
<evidence type="ECO:0000256" key="4">
    <source>
        <dbReference type="ARBA" id="ARBA00022692"/>
    </source>
</evidence>
<name>A0A182QZM5_9DIPT</name>
<dbReference type="SUPFAM" id="SSF58038">
    <property type="entry name" value="SNARE fusion complex"/>
    <property type="match status" value="1"/>
</dbReference>
<evidence type="ECO:0000256" key="1">
    <source>
        <dbReference type="ARBA" id="ARBA00004163"/>
    </source>
</evidence>
<dbReference type="CDD" id="cd14824">
    <property type="entry name" value="Longin"/>
    <property type="match status" value="1"/>
</dbReference>
<dbReference type="GO" id="GO:0005794">
    <property type="term" value="C:Golgi apparatus"/>
    <property type="evidence" value="ECO:0007669"/>
    <property type="project" value="UniProtKB-SubCell"/>
</dbReference>
<dbReference type="Pfam" id="PF00957">
    <property type="entry name" value="Synaptobrevin"/>
    <property type="match status" value="1"/>
</dbReference>
<evidence type="ECO:0000256" key="16">
    <source>
        <dbReference type="SAM" id="Phobius"/>
    </source>
</evidence>
<dbReference type="AlphaFoldDB" id="A0A182QZM5"/>
<protein>
    <recommendedName>
        <fullName evidence="13">Vesicle-associated membrane protein 7</fullName>
    </recommendedName>
    <alternativeName>
        <fullName evidence="14">Synaptobrevin-like protein 1</fullName>
    </alternativeName>
</protein>
<comment type="similarity">
    <text evidence="2">Belongs to the synaptobrevin family.</text>
</comment>